<proteinExistence type="predicted"/>
<accession>A0A934TN84</accession>
<reference evidence="1" key="1">
    <citation type="submission" date="2017-05" db="EMBL/GenBank/DDBJ databases">
        <authorList>
            <person name="Imhoff J.F."/>
            <person name="Rahn T."/>
            <person name="Kuenzel S."/>
            <person name="Neulinger S.C."/>
        </authorList>
    </citation>
    <scope>NUCLEOTIDE SEQUENCE</scope>
    <source>
        <strain evidence="1">LMG 28126</strain>
    </source>
</reference>
<dbReference type="Proteomes" id="UP000706333">
    <property type="component" value="Unassembled WGS sequence"/>
</dbReference>
<comment type="caution">
    <text evidence="1">The sequence shown here is derived from an EMBL/GenBank/DDBJ whole genome shotgun (WGS) entry which is preliminary data.</text>
</comment>
<dbReference type="EMBL" id="NHSD01000299">
    <property type="protein sequence ID" value="MBK5928362.1"/>
    <property type="molecule type" value="Genomic_DNA"/>
</dbReference>
<evidence type="ECO:0000313" key="1">
    <source>
        <dbReference type="EMBL" id="MBK5928362.1"/>
    </source>
</evidence>
<evidence type="ECO:0000313" key="2">
    <source>
        <dbReference type="Proteomes" id="UP000706333"/>
    </source>
</evidence>
<reference evidence="1" key="2">
    <citation type="journal article" date="2020" name="Microorganisms">
        <title>Osmotic Adaptation and Compatible Solute Biosynthesis of Phototrophic Bacteria as Revealed from Genome Analyses.</title>
        <authorList>
            <person name="Imhoff J.F."/>
            <person name="Rahn T."/>
            <person name="Kunzel S."/>
            <person name="Keller A."/>
            <person name="Neulinger S.C."/>
        </authorList>
    </citation>
    <scope>NUCLEOTIDE SEQUENCE</scope>
    <source>
        <strain evidence="1">LMG 28126</strain>
    </source>
</reference>
<evidence type="ECO:0008006" key="3">
    <source>
        <dbReference type="Google" id="ProtNLM"/>
    </source>
</evidence>
<sequence>MLTQMTNEELLAIPKYDRIAVYLFRHLTKGYTAETLPAELPFDQETVRQAMRQAVADGIIDREVANVPDIKYTYDARRNLPTEMEQAGPMTWLQNGKGKYRLRRTRRKNVIDFEALGVDPDLEPVVDQTPKFISALLGQDEQAVFTRVRNAHLISTFLGFQAMAIQGHHRTTVSYGQIEIDEVQAGIDGTQETIVPISGKGGQDHLSWSQALNLNTYGVQKAPIPGLAVRSLGLWRDDLNTVWIVEFSPHTDIDEIEIVKVRRFTFR</sequence>
<name>A0A934TN84_9RHOB</name>
<keyword evidence="2" id="KW-1185">Reference proteome</keyword>
<protein>
    <recommendedName>
        <fullName evidence="3">Endonuclease</fullName>
    </recommendedName>
</protein>
<dbReference type="RefSeq" id="WP_201158115.1">
    <property type="nucleotide sequence ID" value="NZ_NHSD01000299.1"/>
</dbReference>
<organism evidence="1 2">
    <name type="scientific">Rhodobaculum claviforme</name>
    <dbReference type="NCBI Taxonomy" id="1549854"/>
    <lineage>
        <taxon>Bacteria</taxon>
        <taxon>Pseudomonadati</taxon>
        <taxon>Pseudomonadota</taxon>
        <taxon>Alphaproteobacteria</taxon>
        <taxon>Rhodobacterales</taxon>
        <taxon>Paracoccaceae</taxon>
        <taxon>Rhodobaculum</taxon>
    </lineage>
</organism>
<dbReference type="AlphaFoldDB" id="A0A934TN84"/>
<gene>
    <name evidence="1" type="ORF">CCR87_13630</name>
</gene>